<proteinExistence type="predicted"/>
<gene>
    <name evidence="1" type="ORF">CGSHiR3021_00497</name>
</gene>
<name>A4P163_HAEIF</name>
<dbReference type="BioCyc" id="HINF375063:G119K-2191-MONOMER"/>
<protein>
    <submittedName>
        <fullName evidence="1">Uncharacterized protein</fullName>
    </submittedName>
</protein>
<organism evidence="1 2">
    <name type="scientific">Haemophilus influenzae 22.4-21</name>
    <dbReference type="NCBI Taxonomy" id="375063"/>
    <lineage>
        <taxon>Bacteria</taxon>
        <taxon>Pseudomonadati</taxon>
        <taxon>Pseudomonadota</taxon>
        <taxon>Gammaproteobacteria</taxon>
        <taxon>Pasteurellales</taxon>
        <taxon>Pasteurellaceae</taxon>
        <taxon>Haemophilus</taxon>
    </lineage>
</organism>
<dbReference type="AlphaFoldDB" id="A4P163"/>
<dbReference type="EMBL" id="AAZJ01000022">
    <property type="protein sequence ID" value="EDK12846.1"/>
    <property type="molecule type" value="Genomic_DNA"/>
</dbReference>
<dbReference type="Proteomes" id="UP000005596">
    <property type="component" value="Unassembled WGS sequence"/>
</dbReference>
<accession>A4P163</accession>
<evidence type="ECO:0000313" key="1">
    <source>
        <dbReference type="EMBL" id="EDK12846.1"/>
    </source>
</evidence>
<reference evidence="1 2" key="1">
    <citation type="journal article" date="2007" name="Genome Biol.">
        <title>Characterization and modeling of the Haemophilus influenzae core and supragenomes based on the complete genomic sequences of Rd and 12 clinical nontypeable strains.</title>
        <authorList>
            <person name="Hogg J.S."/>
            <person name="Hu F.Z."/>
            <person name="Janto B."/>
            <person name="Boissy R."/>
            <person name="Hayes J."/>
            <person name="Keefe R."/>
            <person name="Post J.C."/>
            <person name="Ehrlich G.D."/>
        </authorList>
    </citation>
    <scope>NUCLEOTIDE SEQUENCE [LARGE SCALE GENOMIC DNA]</scope>
    <source>
        <strain evidence="1 2">22.4-21</strain>
    </source>
</reference>
<sequence>MIQRRTLVLDGQGLPKSIRSEKLPQKPLKPQIMKASAVVISQTLHNAQDWIIRPPQT</sequence>
<evidence type="ECO:0000313" key="2">
    <source>
        <dbReference type="Proteomes" id="UP000005596"/>
    </source>
</evidence>